<accession>A0A165IUI2</accession>
<sequence length="94" mass="10853">MVDNLAYIEQRMEQMLSKTGPESKSGRWRRRERDSRIRTARYATLRASQRQICSTATMWVLSGSGLSDRFDITALPKTHRTGSPHRIYSASHQI</sequence>
<organism evidence="2 3">
    <name type="scientific">Calocera cornea HHB12733</name>
    <dbReference type="NCBI Taxonomy" id="1353952"/>
    <lineage>
        <taxon>Eukaryota</taxon>
        <taxon>Fungi</taxon>
        <taxon>Dikarya</taxon>
        <taxon>Basidiomycota</taxon>
        <taxon>Agaricomycotina</taxon>
        <taxon>Dacrymycetes</taxon>
        <taxon>Dacrymycetales</taxon>
        <taxon>Dacrymycetaceae</taxon>
        <taxon>Calocera</taxon>
    </lineage>
</organism>
<dbReference type="InParanoid" id="A0A165IUI2"/>
<gene>
    <name evidence="2" type="ORF">CALCODRAFT_491638</name>
</gene>
<proteinExistence type="predicted"/>
<name>A0A165IUI2_9BASI</name>
<reference evidence="2 3" key="1">
    <citation type="journal article" date="2016" name="Mol. Biol. Evol.">
        <title>Comparative Genomics of Early-Diverging Mushroom-Forming Fungi Provides Insights into the Origins of Lignocellulose Decay Capabilities.</title>
        <authorList>
            <person name="Nagy L.G."/>
            <person name="Riley R."/>
            <person name="Tritt A."/>
            <person name="Adam C."/>
            <person name="Daum C."/>
            <person name="Floudas D."/>
            <person name="Sun H."/>
            <person name="Yadav J.S."/>
            <person name="Pangilinan J."/>
            <person name="Larsson K.H."/>
            <person name="Matsuura K."/>
            <person name="Barry K."/>
            <person name="Labutti K."/>
            <person name="Kuo R."/>
            <person name="Ohm R.A."/>
            <person name="Bhattacharya S.S."/>
            <person name="Shirouzu T."/>
            <person name="Yoshinaga Y."/>
            <person name="Martin F.M."/>
            <person name="Grigoriev I.V."/>
            <person name="Hibbett D.S."/>
        </authorList>
    </citation>
    <scope>NUCLEOTIDE SEQUENCE [LARGE SCALE GENOMIC DNA]</scope>
    <source>
        <strain evidence="2 3">HHB12733</strain>
    </source>
</reference>
<dbReference type="Proteomes" id="UP000076842">
    <property type="component" value="Unassembled WGS sequence"/>
</dbReference>
<feature type="region of interest" description="Disordered" evidence="1">
    <location>
        <begin position="13"/>
        <end position="33"/>
    </location>
</feature>
<evidence type="ECO:0000313" key="2">
    <source>
        <dbReference type="EMBL" id="KZT60996.1"/>
    </source>
</evidence>
<evidence type="ECO:0000256" key="1">
    <source>
        <dbReference type="SAM" id="MobiDB-lite"/>
    </source>
</evidence>
<dbReference type="AlphaFoldDB" id="A0A165IUI2"/>
<protein>
    <submittedName>
        <fullName evidence="2">Uncharacterized protein</fullName>
    </submittedName>
</protein>
<keyword evidence="3" id="KW-1185">Reference proteome</keyword>
<evidence type="ECO:0000313" key="3">
    <source>
        <dbReference type="Proteomes" id="UP000076842"/>
    </source>
</evidence>
<dbReference type="EMBL" id="KV423926">
    <property type="protein sequence ID" value="KZT60996.1"/>
    <property type="molecule type" value="Genomic_DNA"/>
</dbReference>